<dbReference type="Proteomes" id="UP001569153">
    <property type="component" value="Unassembled WGS sequence"/>
</dbReference>
<sequence length="212" mass="24749">MKTRLSARSWFFFCLLVLNAIPSWAHETSKNLIIQTSPLSSWNDSFKKNKKDWEIQLKVGGWSHHKYKSDVKVDFNQSHNGLGIGLYKKVEELNILSKVFDAYSYELFYMKDSFRMGQVQASTTLYKRFDPNLPFMRRVELDLMFGVMSRSDGIADLQTGEIYSRERITFPFALPGLTWYVDDIMHFDLTHIPRVKGINNFPTTFVRAGFSF</sequence>
<evidence type="ECO:0000313" key="2">
    <source>
        <dbReference type="EMBL" id="MEZ8195348.1"/>
    </source>
</evidence>
<evidence type="ECO:0008006" key="4">
    <source>
        <dbReference type="Google" id="ProtNLM"/>
    </source>
</evidence>
<gene>
    <name evidence="2" type="ORF">ACED38_10660</name>
</gene>
<keyword evidence="3" id="KW-1185">Reference proteome</keyword>
<feature type="signal peptide" evidence="1">
    <location>
        <begin position="1"/>
        <end position="25"/>
    </location>
</feature>
<comment type="caution">
    <text evidence="2">The sequence shown here is derived from an EMBL/GenBank/DDBJ whole genome shotgun (WGS) entry which is preliminary data.</text>
</comment>
<name>A0ABV4M756_9VIBR</name>
<feature type="chain" id="PRO_5046436789" description="DUF3575 domain-containing protein" evidence="1">
    <location>
        <begin position="26"/>
        <end position="212"/>
    </location>
</feature>
<reference evidence="2 3" key="1">
    <citation type="submission" date="2024-06" db="EMBL/GenBank/DDBJ databases">
        <authorList>
            <person name="Steensen K."/>
            <person name="Seneca J."/>
            <person name="Bartlau N."/>
            <person name="Yu A.X."/>
            <person name="Polz M.F."/>
        </authorList>
    </citation>
    <scope>NUCLEOTIDE SEQUENCE [LARGE SCALE GENOMIC DNA]</scope>
    <source>
        <strain evidence="2 3">FF146</strain>
    </source>
</reference>
<dbReference type="EMBL" id="JBGOOT010000007">
    <property type="protein sequence ID" value="MEZ8195348.1"/>
    <property type="molecule type" value="Genomic_DNA"/>
</dbReference>
<proteinExistence type="predicted"/>
<evidence type="ECO:0000256" key="1">
    <source>
        <dbReference type="SAM" id="SignalP"/>
    </source>
</evidence>
<evidence type="ECO:0000313" key="3">
    <source>
        <dbReference type="Proteomes" id="UP001569153"/>
    </source>
</evidence>
<accession>A0ABV4M756</accession>
<organism evidence="2 3">
    <name type="scientific">Vibrio cortegadensis</name>
    <dbReference type="NCBI Taxonomy" id="1328770"/>
    <lineage>
        <taxon>Bacteria</taxon>
        <taxon>Pseudomonadati</taxon>
        <taxon>Pseudomonadota</taxon>
        <taxon>Gammaproteobacteria</taxon>
        <taxon>Vibrionales</taxon>
        <taxon>Vibrionaceae</taxon>
        <taxon>Vibrio</taxon>
    </lineage>
</organism>
<dbReference type="RefSeq" id="WP_029851114.1">
    <property type="nucleotide sequence ID" value="NZ_JBGOOT010000007.1"/>
</dbReference>
<keyword evidence="1" id="KW-0732">Signal</keyword>
<protein>
    <recommendedName>
        <fullName evidence="4">DUF3575 domain-containing protein</fullName>
    </recommendedName>
</protein>